<feature type="compositionally biased region" description="Polar residues" evidence="1">
    <location>
        <begin position="1425"/>
        <end position="1440"/>
    </location>
</feature>
<sequence length="3570" mass="364046">MFARPVRNDEATGLVVRPGACVVRLRTSPVERLLLVLRTILGVAFGIGVLWLGGVFLSCTASTAAAVPVQTVVYGAVKGGKDRAAGGRTSGSSLLLLSASGDGEGDSDGGDSDSGNSDSGDSSDSGSDSDSHEKSSSDSDKSDSDKSDSDKSDSDKSDSDKSDSDKSDSDKSDSDKSDSDKSDSDKSDSDKSDSDKEGSAKKESGENESDKSDSDKEESAKKDSDENESEKNEAGEKKSDDSSSESEKRDSDGENAGTSESRGEQSDEEKPAAAEDDGAGEDAQRAGDDSDKKDSEAAELSDSQHAQSDAAADQDDAADDERAPKSDASDESDGKSADSGSEVDGDAQEGDDVSAAAARDEARESYDKISAEQPSSDTRESRDEDDSESADSEGSDLESSELDTADLAESATDLAEGIGDEATEDVRDLVEGLTQGGDDEDGDADGTGDRDATSTQVREVQGDSGDQASETDERSDAEEGSESVDVLAAKVTDLVDDVLADADVRAALEEVSDSDSDDARSDAEEAQREHLFTEAADELAAVDDQDTQQARLRAGDPADPRGPPAEIVSLLSSDESDEDESRESDEDEDRDDRDDDKDYDDSPELTERVLEDRIEVDNSKEELEQEKSKVASGETSQADYDKKAAEHAERERKAAENRDELSPDRVELVDEVVDGHNELSKRESELDAEEQQVASGAVDRATHEKNVADYEKRRDDVYDATDELMDATDREVRTVSEDDLDGEGAAAGCDGDGAFVACGSASESADGERDSERKLCLSGVSNCGASSESGGSKAEASCDDTGCGSSASSRGADGTETRSSARCDGAARDCGQSSKADREGASAECESGSGTCRSESNGSGRGGAEPGDGRDTVRLASADEPTETHVAGSSSAQCESATGCGTSSRVEVSEDGDVVADAETGCDTGCTGSAGTRTDASVVAATSSRQSTTAATADCSVDGGSCSARSDSKADGEDGDLSASSTAGGSVDCDAACTGNATGTTSGKTTGSPAVAGAAAPVRETTGTSSCTASAGGCSAQSASEVGDVAAESRSVGNAARELYATSAAGSGVACATQECSGTGNSTTTGAASGDVIGVRDSTGTSSCSARGAGGTCSTAVDTLVSDREPTPGEIVAGVVPVSGPVSVSNATASVECAGAATECGGTATSATSARDTAVTPDARGTSASTECAVTGGGCAGTASSAASSANDFVATDPNTGLPLPGQPATGPSSTATANASLACAPGTSCTGSVRTSTSAWDGALTRTSDGTASCTGATGGCDVQSVSTASSGPGAALALAGGPQPVNAARLPAGPSAASAAGAAMTCAGELACTGSVSSAANATDPLVSLAARGSHGEGSCEGVTGGVCQAVTNSAASSDPSANVIAPLVAERSTANATVTSGTTGDAPQGSQPQQEQPAAPVPTAPGSSANSGAPTVPGASSWTMANATLDCSGSANGCTGVARSSAAGSDGPTTGNGVVGARGPPAGGSSTSSSCATGVSGCRAQTSATAASGQVVADMIAEDRISTAVQLAEQAAQAEYYAALAARVAGRADATAEQKKAAADAAAGAEQARVTASEAAELAAMPVTGAPAVTSESSAGAQCAGAGCTAATTGSTTGTAGASTTTATCTAAGSGCAVGSDATASPGAAQTTSRVACPEAGCTAALTGTAHAVAELGGQQSRSSASGDTGCSGATACEAQISAGSTVAVSGPDAATSASVGVTCADGSATGCATRASSQSHATGAAGVHATSTATCGTAGACQAVTSGYVTTGVAEVMASCAGTGCVTHTDGDALFTGSNGRHSAQSRTDCTAGVDGQCAGTSRVGATDGSTQVSANCQASAGSTCSYSFSASSTASSATGGMIASADATCGASGGAGGGWCATSATAETNADLAVAMAECQGSANAGCSYRYEATASKSTSHPSGSWAKARAHGSGTGGFGSGGVVVSAKVLAEDGHAYAEATCAGAPNCSTHYEAEAYAAGHFDDPQAGGTWDSWGRPRCVGGGSSGGGCGVIAIAEPGYGGGQCYGSYSSCQTPGDSVFTPYAPPPGYFYDENGNLVPESVPIGEMGEPVRSVDGKCLGFFGLCTVSAMGQDGKVVQKVCWIACTAETTTGEKASYNIFTGFDGQMSTTPGGSANDVAHGRDTVHIARDADGDGEASATGGNWYITDGHTGTTTRAHSGNVRVPNPGGSARLSNPRTGSPFKVTCTGPCEWNRPSVPGLPGGDKITIDRAWSEITGRDAAGGPGKIQFEGKGHFQFTSAEGITISAQSQAVDAPRATIYTPSNGRQGSFDIKDQMFTVTLPSGYSVTNLADRAGVWGNGRLTAHGGTGGKLYCSGDCAVTRPGEPSATYLPFVTCKNCRLGEGLPGEDPTRPNGWGEVELYDFSNGPVTRMTTNGGVQTCEGKGCKFTQFNPDAQGNGGGAICETGDGGGQNKCSGSNRFGDIQEALGTGRVTGLRYRNNDGTAGGRFCAESSSLGYCGEGTGGDVRGNGPWDVAGVMTNPGGGAVAAYDPNYKLPEDVAAAVAEVKNPDGTPVVPRAEGDKLRPLTEIELEKLRKANPAAADAYERGRPAPSQMQRHGAIFASLEDKSDIAEVHAKYGESVSSTVSDFESAVAHALADNWIDDAEWGQIAPLKGAIDEAAPGLLKRWLPAAERSSLMEYANYRGATLNDNARWLVHENPEVVSDILDVDIKGKPSAEQQQLAVDKILEGQQKFGDASLALSHALGTRPVTLKDRTETYNQRVDAANKRGYLLPGEREWFKGELTWLEGEQAALGDIDRQHRPVINEANGILRDLDLVYVSASGNTNWKVDLTLADGQLDLSQELQNRLTAPRNAREQGLADTFGGVSTLGQLNYNAIRDRQYSTISSFLTEVRLPSSGYPDMAYVHAAAAALPRLDQHYQGSDHQLSRVWANLSGDEKTRIAASSVDLGNVAAKPNFASWENAFLSSAANVAWAKSLQPGQDLNGDGKADTNGFQDWFVRGHELPDDWEAWTKNLSDSERAKLEEVYRNNRQSVLVAVGDNVSGFLDRGVDWINDPFGDQKNRPKDFLSVARDDVKGIFTGIPRMAAQGVENGLTELGTWSQIAVGSMGAAMTGDTRVLQNALPTGGDWSSKFPITTGAVQNAEGFLDRWGSAIQGDTSKLRATYGQGKIASTLAQDLGAILPFAAMFRRVPKELSTTMRGVTGPLTRPNRLELPSLVPGTMVGPTRTGLGDIGHLALGPLASLRPRPLNELGDLAGSVQRALPQRAPRIVDEKFRAEVGARSIDELTSGLRGDPRFHVWEYAGQTFVRRGHPDESWMRNELGDAQAPRQGAPTRQHVADILDRAGWPEAIRDGKLDASKIDQLADGAVFREIEAAMRAQAAGEIVGMKDWLQFNGVKGFKELAEAAAELSIARRLVAENPGMVVKVGLENTPRISEKTGKRLREFDIAVQTPEGKVLASIEVKALQNAVKGPTDLTEGVTHAVEKVENRQGTEHPVEGSPEARVHIKLDVGVKKSRKQTTEILKDGTVIRTRPDGQLIGTSNIYDKFAEHLTENVPRSMLIDRVTIVDQFGESIVLVRHGSTWTKQ</sequence>
<feature type="transmembrane region" description="Helical" evidence="2">
    <location>
        <begin position="33"/>
        <end position="57"/>
    </location>
</feature>
<feature type="compositionally biased region" description="Basic and acidic residues" evidence="1">
    <location>
        <begin position="320"/>
        <end position="336"/>
    </location>
</feature>
<feature type="compositionally biased region" description="Acidic residues" evidence="1">
    <location>
        <begin position="383"/>
        <end position="406"/>
    </location>
</feature>
<dbReference type="Proteomes" id="UP000319818">
    <property type="component" value="Unassembled WGS sequence"/>
</dbReference>
<feature type="compositionally biased region" description="Polar residues" evidence="1">
    <location>
        <begin position="848"/>
        <end position="858"/>
    </location>
</feature>
<feature type="compositionally biased region" description="Basic and acidic residues" evidence="1">
    <location>
        <begin position="813"/>
        <end position="827"/>
    </location>
</feature>
<feature type="compositionally biased region" description="Acidic residues" evidence="1">
    <location>
        <begin position="437"/>
        <end position="446"/>
    </location>
</feature>
<feature type="region of interest" description="Disordered" evidence="1">
    <location>
        <begin position="509"/>
        <end position="751"/>
    </location>
</feature>
<feature type="region of interest" description="Disordered" evidence="1">
    <location>
        <begin position="2150"/>
        <end position="2201"/>
    </location>
</feature>
<feature type="compositionally biased region" description="Acidic residues" evidence="1">
    <location>
        <begin position="535"/>
        <end position="546"/>
    </location>
</feature>
<evidence type="ECO:0000256" key="2">
    <source>
        <dbReference type="SAM" id="Phobius"/>
    </source>
</evidence>
<feature type="region of interest" description="Disordered" evidence="1">
    <location>
        <begin position="782"/>
        <end position="908"/>
    </location>
</feature>
<feature type="compositionally biased region" description="Acidic residues" evidence="1">
    <location>
        <begin position="341"/>
        <end position="352"/>
    </location>
</feature>
<proteinExistence type="predicted"/>
<feature type="compositionally biased region" description="Basic and acidic residues" evidence="1">
    <location>
        <begin position="639"/>
        <end position="685"/>
    </location>
</feature>
<protein>
    <submittedName>
        <fullName evidence="3">Uncharacterized protein</fullName>
    </submittedName>
</protein>
<feature type="region of interest" description="Disordered" evidence="1">
    <location>
        <begin position="1394"/>
        <end position="1440"/>
    </location>
</feature>
<dbReference type="RefSeq" id="WP_142107389.1">
    <property type="nucleotide sequence ID" value="NZ_VFPH01000003.1"/>
</dbReference>
<keyword evidence="2" id="KW-0812">Transmembrane</keyword>
<feature type="compositionally biased region" description="Polar residues" evidence="1">
    <location>
        <begin position="453"/>
        <end position="468"/>
    </location>
</feature>
<feature type="compositionally biased region" description="Basic and acidic residues" evidence="1">
    <location>
        <begin position="700"/>
        <end position="717"/>
    </location>
</feature>
<keyword evidence="4" id="KW-1185">Reference proteome</keyword>
<keyword evidence="2" id="KW-0472">Membrane</keyword>
<accession>A0A543FQM3</accession>
<feature type="compositionally biased region" description="Basic and acidic residues" evidence="1">
    <location>
        <begin position="358"/>
        <end position="370"/>
    </location>
</feature>
<feature type="compositionally biased region" description="Basic and acidic residues" evidence="1">
    <location>
        <begin position="605"/>
        <end position="629"/>
    </location>
</feature>
<feature type="region of interest" description="Disordered" evidence="1">
    <location>
        <begin position="920"/>
        <end position="984"/>
    </location>
</feature>
<comment type="caution">
    <text evidence="3">The sequence shown here is derived from an EMBL/GenBank/DDBJ whole genome shotgun (WGS) entry which is preliminary data.</text>
</comment>
<keyword evidence="2" id="KW-1133">Transmembrane helix</keyword>
<feature type="compositionally biased region" description="Polar residues" evidence="1">
    <location>
        <begin position="887"/>
        <end position="906"/>
    </location>
</feature>
<evidence type="ECO:0000256" key="1">
    <source>
        <dbReference type="SAM" id="MobiDB-lite"/>
    </source>
</evidence>
<feature type="compositionally biased region" description="Acidic residues" evidence="1">
    <location>
        <begin position="469"/>
        <end position="482"/>
    </location>
</feature>
<evidence type="ECO:0000313" key="3">
    <source>
        <dbReference type="EMBL" id="TQM36139.1"/>
    </source>
</evidence>
<feature type="compositionally biased region" description="Basic and acidic residues" evidence="1">
    <location>
        <begin position="517"/>
        <end position="532"/>
    </location>
</feature>
<name>A0A543FQM3_9PSEU</name>
<feature type="compositionally biased region" description="Low complexity" evidence="1">
    <location>
        <begin position="784"/>
        <end position="795"/>
    </location>
</feature>
<dbReference type="OrthoDB" id="9805579at2"/>
<feature type="compositionally biased region" description="Polar residues" evidence="1">
    <location>
        <begin position="926"/>
        <end position="935"/>
    </location>
</feature>
<feature type="compositionally biased region" description="Basic and acidic residues" evidence="1">
    <location>
        <begin position="261"/>
        <end position="273"/>
    </location>
</feature>
<feature type="compositionally biased region" description="Low complexity" evidence="1">
    <location>
        <begin position="301"/>
        <end position="311"/>
    </location>
</feature>
<organism evidence="3 4">
    <name type="scientific">Pseudonocardia cypriaca</name>
    <dbReference type="NCBI Taxonomy" id="882449"/>
    <lineage>
        <taxon>Bacteria</taxon>
        <taxon>Bacillati</taxon>
        <taxon>Actinomycetota</taxon>
        <taxon>Actinomycetes</taxon>
        <taxon>Pseudonocardiales</taxon>
        <taxon>Pseudonocardiaceae</taxon>
        <taxon>Pseudonocardia</taxon>
    </lineage>
</organism>
<feature type="compositionally biased region" description="Polar residues" evidence="1">
    <location>
        <begin position="1394"/>
        <end position="1404"/>
    </location>
</feature>
<feature type="compositionally biased region" description="Acidic residues" evidence="1">
    <location>
        <begin position="574"/>
        <end position="604"/>
    </location>
</feature>
<feature type="compositionally biased region" description="Low complexity" evidence="1">
    <location>
        <begin position="1405"/>
        <end position="1417"/>
    </location>
</feature>
<feature type="compositionally biased region" description="Low complexity" evidence="1">
    <location>
        <begin position="1478"/>
        <end position="1498"/>
    </location>
</feature>
<gene>
    <name evidence="3" type="ORF">FB388_7593</name>
</gene>
<feature type="compositionally biased region" description="Basic and acidic residues" evidence="1">
    <location>
        <begin position="727"/>
        <end position="736"/>
    </location>
</feature>
<feature type="compositionally biased region" description="Low complexity" evidence="1">
    <location>
        <begin position="90"/>
        <end position="101"/>
    </location>
</feature>
<dbReference type="EMBL" id="VFPH01000003">
    <property type="protein sequence ID" value="TQM36139.1"/>
    <property type="molecule type" value="Genomic_DNA"/>
</dbReference>
<feature type="compositionally biased region" description="Basic and acidic residues" evidence="1">
    <location>
        <begin position="282"/>
        <end position="296"/>
    </location>
</feature>
<evidence type="ECO:0000313" key="4">
    <source>
        <dbReference type="Proteomes" id="UP000319818"/>
    </source>
</evidence>
<reference evidence="3 4" key="1">
    <citation type="submission" date="2019-06" db="EMBL/GenBank/DDBJ databases">
        <title>Sequencing the genomes of 1000 actinobacteria strains.</title>
        <authorList>
            <person name="Klenk H.-P."/>
        </authorList>
    </citation>
    <scope>NUCLEOTIDE SEQUENCE [LARGE SCALE GENOMIC DNA]</scope>
    <source>
        <strain evidence="3 4">DSM 45511</strain>
    </source>
</reference>
<feature type="region of interest" description="Disordered" evidence="1">
    <location>
        <begin position="1462"/>
        <end position="1498"/>
    </location>
</feature>
<feature type="compositionally biased region" description="Low complexity" evidence="1">
    <location>
        <begin position="113"/>
        <end position="128"/>
    </location>
</feature>
<feature type="region of interest" description="Disordered" evidence="1">
    <location>
        <begin position="80"/>
        <end position="485"/>
    </location>
</feature>
<feature type="compositionally biased region" description="Basic and acidic residues" evidence="1">
    <location>
        <begin position="129"/>
        <end position="252"/>
    </location>
</feature>
<feature type="compositionally biased region" description="Low complexity" evidence="1">
    <location>
        <begin position="936"/>
        <end position="953"/>
    </location>
</feature>